<dbReference type="NCBIfam" id="TIGR01978">
    <property type="entry name" value="sufC"/>
    <property type="match status" value="1"/>
</dbReference>
<keyword evidence="1" id="KW-0547">Nucleotide-binding</keyword>
<dbReference type="PANTHER" id="PTHR43204:SF1">
    <property type="entry name" value="ABC TRANSPORTER I FAMILY MEMBER 6, CHLOROPLASTIC"/>
    <property type="match status" value="1"/>
</dbReference>
<evidence type="ECO:0000256" key="2">
    <source>
        <dbReference type="ARBA" id="ARBA00022840"/>
    </source>
</evidence>
<dbReference type="PROSITE" id="PS50893">
    <property type="entry name" value="ABC_TRANSPORTER_2"/>
    <property type="match status" value="1"/>
</dbReference>
<dbReference type="Gene3D" id="3.40.50.300">
    <property type="entry name" value="P-loop containing nucleotide triphosphate hydrolases"/>
    <property type="match status" value="1"/>
</dbReference>
<keyword evidence="2" id="KW-0067">ATP-binding</keyword>
<dbReference type="GO" id="GO:0005524">
    <property type="term" value="F:ATP binding"/>
    <property type="evidence" value="ECO:0007669"/>
    <property type="project" value="UniProtKB-KW"/>
</dbReference>
<dbReference type="InterPro" id="IPR003593">
    <property type="entry name" value="AAA+_ATPase"/>
</dbReference>
<accession>A0A0K9P4A9</accession>
<organism evidence="5 6">
    <name type="scientific">Zostera marina</name>
    <name type="common">Eelgrass</name>
    <dbReference type="NCBI Taxonomy" id="29655"/>
    <lineage>
        <taxon>Eukaryota</taxon>
        <taxon>Viridiplantae</taxon>
        <taxon>Streptophyta</taxon>
        <taxon>Embryophyta</taxon>
        <taxon>Tracheophyta</taxon>
        <taxon>Spermatophyta</taxon>
        <taxon>Magnoliopsida</taxon>
        <taxon>Liliopsida</taxon>
        <taxon>Zosteraceae</taxon>
        <taxon>Zostera</taxon>
    </lineage>
</organism>
<dbReference type="OMA" id="MAMLEPK"/>
<dbReference type="Pfam" id="PF00005">
    <property type="entry name" value="ABC_tran"/>
    <property type="match status" value="1"/>
</dbReference>
<dbReference type="SMART" id="SM00382">
    <property type="entry name" value="AAA"/>
    <property type="match status" value="1"/>
</dbReference>
<dbReference type="GO" id="GO:1990229">
    <property type="term" value="C:iron-sulfur cluster assembly complex"/>
    <property type="evidence" value="ECO:0000318"/>
    <property type="project" value="GO_Central"/>
</dbReference>
<dbReference type="AlphaFoldDB" id="A0A0K9P4A9"/>
<dbReference type="InterPro" id="IPR017871">
    <property type="entry name" value="ABC_transporter-like_CS"/>
</dbReference>
<evidence type="ECO:0000256" key="1">
    <source>
        <dbReference type="ARBA" id="ARBA00022741"/>
    </source>
</evidence>
<gene>
    <name evidence="5" type="ORF">ZOSMA_391G00070</name>
</gene>
<evidence type="ECO:0000313" key="5">
    <source>
        <dbReference type="EMBL" id="KMZ63876.1"/>
    </source>
</evidence>
<evidence type="ECO:0000256" key="3">
    <source>
        <dbReference type="SAM" id="MobiDB-lite"/>
    </source>
</evidence>
<protein>
    <submittedName>
        <fullName evidence="5">FeS assembly ATPase SufC</fullName>
    </submittedName>
</protein>
<dbReference type="PROSITE" id="PS00211">
    <property type="entry name" value="ABC_TRANSPORTER_1"/>
    <property type="match status" value="1"/>
</dbReference>
<evidence type="ECO:0000259" key="4">
    <source>
        <dbReference type="PROSITE" id="PS50893"/>
    </source>
</evidence>
<reference evidence="6" key="1">
    <citation type="journal article" date="2016" name="Nature">
        <title>The genome of the seagrass Zostera marina reveals angiosperm adaptation to the sea.</title>
        <authorList>
            <person name="Olsen J.L."/>
            <person name="Rouze P."/>
            <person name="Verhelst B."/>
            <person name="Lin Y.-C."/>
            <person name="Bayer T."/>
            <person name="Collen J."/>
            <person name="Dattolo E."/>
            <person name="De Paoli E."/>
            <person name="Dittami S."/>
            <person name="Maumus F."/>
            <person name="Michel G."/>
            <person name="Kersting A."/>
            <person name="Lauritano C."/>
            <person name="Lohaus R."/>
            <person name="Toepel M."/>
            <person name="Tonon T."/>
            <person name="Vanneste K."/>
            <person name="Amirebrahimi M."/>
            <person name="Brakel J."/>
            <person name="Bostroem C."/>
            <person name="Chovatia M."/>
            <person name="Grimwood J."/>
            <person name="Jenkins J.W."/>
            <person name="Jueterbock A."/>
            <person name="Mraz A."/>
            <person name="Stam W.T."/>
            <person name="Tice H."/>
            <person name="Bornberg-Bauer E."/>
            <person name="Green P.J."/>
            <person name="Pearson G.A."/>
            <person name="Procaccini G."/>
            <person name="Duarte C.M."/>
            <person name="Schmutz J."/>
            <person name="Reusch T.B.H."/>
            <person name="Van de Peer Y."/>
        </authorList>
    </citation>
    <scope>NUCLEOTIDE SEQUENCE [LARGE SCALE GENOMIC DNA]</scope>
    <source>
        <strain evidence="6">cv. Finnish</strain>
    </source>
</reference>
<keyword evidence="6" id="KW-1185">Reference proteome</keyword>
<dbReference type="STRING" id="29655.A0A0K9P4A9"/>
<dbReference type="GO" id="GO:0009507">
    <property type="term" value="C:chloroplast"/>
    <property type="evidence" value="ECO:0000318"/>
    <property type="project" value="GO_Central"/>
</dbReference>
<proteinExistence type="predicted"/>
<dbReference type="EMBL" id="LFYR01001195">
    <property type="protein sequence ID" value="KMZ63876.1"/>
    <property type="molecule type" value="Genomic_DNA"/>
</dbReference>
<dbReference type="PANTHER" id="PTHR43204">
    <property type="entry name" value="ABC TRANSPORTER I FAMILY MEMBER 6, CHLOROPLASTIC"/>
    <property type="match status" value="1"/>
</dbReference>
<dbReference type="GO" id="GO:0016887">
    <property type="term" value="F:ATP hydrolysis activity"/>
    <property type="evidence" value="ECO:0000318"/>
    <property type="project" value="GO_Central"/>
</dbReference>
<feature type="domain" description="ABC transporter" evidence="4">
    <location>
        <begin position="82"/>
        <end position="328"/>
    </location>
</feature>
<dbReference type="GO" id="GO:0016226">
    <property type="term" value="P:iron-sulfur cluster assembly"/>
    <property type="evidence" value="ECO:0000318"/>
    <property type="project" value="GO_Central"/>
</dbReference>
<dbReference type="InterPro" id="IPR010230">
    <property type="entry name" value="FeS-cluster_ATPase_SufC"/>
</dbReference>
<comment type="caution">
    <text evidence="5">The sequence shown here is derived from an EMBL/GenBank/DDBJ whole genome shotgun (WGS) entry which is preliminary data.</text>
</comment>
<dbReference type="Proteomes" id="UP000036987">
    <property type="component" value="Unassembled WGS sequence"/>
</dbReference>
<evidence type="ECO:0000313" key="6">
    <source>
        <dbReference type="Proteomes" id="UP000036987"/>
    </source>
</evidence>
<dbReference type="InterPro" id="IPR003439">
    <property type="entry name" value="ABC_transporter-like_ATP-bd"/>
</dbReference>
<feature type="region of interest" description="Disordered" evidence="3">
    <location>
        <begin position="44"/>
        <end position="74"/>
    </location>
</feature>
<sequence>MATAVFYLHFASTFSRTNSISSFSYLPLPKNPSSTSAVRRKLPSSLGLYSSPSPTPSPRTRAVGSPAALETEAGEGDPKILLEVRDLKASIAESGEEILRGVNLTIREGQVHAIMGKNGSGKSTFSKVLVGHPDYVVTGGTVIFKGENLLEKEPEERSHAGLFMSFQTPVEIPGVSNIDFLQMSYNAKRRKLDLPELSPIEFFGFLSQKLSAVNMNPSFLNRNVNEGFSGGEKKRNEILQLAVLEADLAILDEIDSGLDIDALQDVAKAVNGLLTQKNSILMITHYQRLLDYIKPKYVHIMDDGLIVKTGDISIAELLEEGGYKAFSAE</sequence>
<name>A0A0K9P4A9_ZOSMR</name>
<dbReference type="InterPro" id="IPR027417">
    <property type="entry name" value="P-loop_NTPase"/>
</dbReference>
<dbReference type="SUPFAM" id="SSF52540">
    <property type="entry name" value="P-loop containing nucleoside triphosphate hydrolases"/>
    <property type="match status" value="1"/>
</dbReference>
<dbReference type="OrthoDB" id="6500128at2759"/>
<dbReference type="CDD" id="cd03217">
    <property type="entry name" value="ABC_FeS_Assembly"/>
    <property type="match status" value="1"/>
</dbReference>